<protein>
    <submittedName>
        <fullName evidence="1">Uncharacterized protein</fullName>
    </submittedName>
</protein>
<comment type="caution">
    <text evidence="1">The sequence shown here is derived from an EMBL/GenBank/DDBJ whole genome shotgun (WGS) entry which is preliminary data.</text>
</comment>
<keyword evidence="2" id="KW-1185">Reference proteome</keyword>
<accession>A0AAE0Z6I3</accession>
<dbReference type="EMBL" id="JAWDGP010004530">
    <property type="protein sequence ID" value="KAK3763625.1"/>
    <property type="molecule type" value="Genomic_DNA"/>
</dbReference>
<evidence type="ECO:0000313" key="1">
    <source>
        <dbReference type="EMBL" id="KAK3763625.1"/>
    </source>
</evidence>
<reference evidence="1" key="1">
    <citation type="journal article" date="2023" name="G3 (Bethesda)">
        <title>A reference genome for the long-term kleptoplast-retaining sea slug Elysia crispata morphotype clarki.</title>
        <authorList>
            <person name="Eastman K.E."/>
            <person name="Pendleton A.L."/>
            <person name="Shaikh M.A."/>
            <person name="Suttiyut T."/>
            <person name="Ogas R."/>
            <person name="Tomko P."/>
            <person name="Gavelis G."/>
            <person name="Widhalm J.R."/>
            <person name="Wisecaver J.H."/>
        </authorList>
    </citation>
    <scope>NUCLEOTIDE SEQUENCE</scope>
    <source>
        <strain evidence="1">ECLA1</strain>
    </source>
</reference>
<name>A0AAE0Z6I3_9GAST</name>
<dbReference type="Proteomes" id="UP001283361">
    <property type="component" value="Unassembled WGS sequence"/>
</dbReference>
<sequence length="84" mass="10046">MGKKRKRVIGNIIWSKKAYPKDAEETHTRATRILVYLDTWLERLRFWSTQTHGWSHQNPSLPRHMVRATKILVYSDTWLEPPES</sequence>
<proteinExistence type="predicted"/>
<dbReference type="AlphaFoldDB" id="A0AAE0Z6I3"/>
<organism evidence="1 2">
    <name type="scientific">Elysia crispata</name>
    <name type="common">lettuce slug</name>
    <dbReference type="NCBI Taxonomy" id="231223"/>
    <lineage>
        <taxon>Eukaryota</taxon>
        <taxon>Metazoa</taxon>
        <taxon>Spiralia</taxon>
        <taxon>Lophotrochozoa</taxon>
        <taxon>Mollusca</taxon>
        <taxon>Gastropoda</taxon>
        <taxon>Heterobranchia</taxon>
        <taxon>Euthyneura</taxon>
        <taxon>Panpulmonata</taxon>
        <taxon>Sacoglossa</taxon>
        <taxon>Placobranchoidea</taxon>
        <taxon>Plakobranchidae</taxon>
        <taxon>Elysia</taxon>
    </lineage>
</organism>
<gene>
    <name evidence="1" type="ORF">RRG08_057045</name>
</gene>
<evidence type="ECO:0000313" key="2">
    <source>
        <dbReference type="Proteomes" id="UP001283361"/>
    </source>
</evidence>